<dbReference type="InterPro" id="IPR001876">
    <property type="entry name" value="Znf_RanBP2"/>
</dbReference>
<feature type="compositionally biased region" description="Pro residues" evidence="5">
    <location>
        <begin position="538"/>
        <end position="548"/>
    </location>
</feature>
<reference evidence="7 8" key="1">
    <citation type="submission" date="2024-04" db="EMBL/GenBank/DDBJ databases">
        <authorList>
            <consortium name="Genoscope - CEA"/>
            <person name="William W."/>
        </authorList>
    </citation>
    <scope>NUCLEOTIDE SEQUENCE [LARGE SCALE GENOMIC DNA]</scope>
</reference>
<sequence length="716" mass="78864">MCLVRFYTAGTACILTQKGSRLKSFSTMEQGIQEQSIINQARRLYIKLHTHQASLTDVDKEQLNGSINTFINIAVKETPAKNLVTNPFLLSILKTSIKLLSLESDDVMPIARAFASLERYFLLLVEQPWKPEFRKIKMYGGFYRTRIKSVVHDCEQIFHRAGYAMSMDNTVMTYQGKMDNKLPLLLLAFDCKIGFVQCQIIGEYYSKVKGINMSLMDAMYNILRDESHAMPNMSRGEWTRPYGSSSPLNFVNGNLTGVTAGFKNLEMGPPAIPKREPISNGSSTLPPRIKYEAEMLLDEDAIFAPPMDRLGLQGVQKLPNKSSGVQGKLPLVSGVVIDENFVEIIPELPQGTSDQHIMESLRVLEQRKTHQPNISALIGQNTFSSQPKVEQWLGHEGKYVQGPVGHLAKFPNTVTSVPNYQGHQRSRLGSTSQSESYDDEGIDISSFSRLYQTNPASARYPSMNQAAGITNRSGANYNPSLIDQGYKTGPSSDPMFHYPPNSAPTPQTVIYHAPSIGQDNGTGVGYMMNTNMRQATGPPNPGPPPPVPSRALKPNLSFRAPQKDSDFHDAITSSSLAKSQSGIIIGRSLNGSGGLGVQSPTTEPILRRDKLGVSKSSSLRYSDDKDSAYQQAIYLRAARSMDISLLQWECKACTALNKASDTVCSMCSHSRHGPEATYPECGKTKKACAKCTYENEPSRTACEVCGGALQDRSTYV</sequence>
<feature type="domain" description="RanBP2-type" evidence="6">
    <location>
        <begin position="642"/>
        <end position="673"/>
    </location>
</feature>
<evidence type="ECO:0000313" key="7">
    <source>
        <dbReference type="EMBL" id="CAL1528073.1"/>
    </source>
</evidence>
<evidence type="ECO:0000256" key="3">
    <source>
        <dbReference type="ARBA" id="ARBA00022833"/>
    </source>
</evidence>
<dbReference type="InterPro" id="IPR036443">
    <property type="entry name" value="Znf_RanBP2_sf"/>
</dbReference>
<dbReference type="InterPro" id="IPR036339">
    <property type="entry name" value="PUB-like_dom_sf"/>
</dbReference>
<evidence type="ECO:0000259" key="6">
    <source>
        <dbReference type="PROSITE" id="PS50199"/>
    </source>
</evidence>
<dbReference type="SUPFAM" id="SSF90209">
    <property type="entry name" value="Ran binding protein zinc finger-like"/>
    <property type="match status" value="1"/>
</dbReference>
<feature type="compositionally biased region" description="Polar residues" evidence="5">
    <location>
        <begin position="415"/>
        <end position="435"/>
    </location>
</feature>
<evidence type="ECO:0000256" key="1">
    <source>
        <dbReference type="ARBA" id="ARBA00022723"/>
    </source>
</evidence>
<dbReference type="Pfam" id="PF00641">
    <property type="entry name" value="Zn_ribbon_RanBP"/>
    <property type="match status" value="2"/>
</dbReference>
<dbReference type="PANTHER" id="PTHR15326:SF2">
    <property type="entry name" value="PROTEIN TAMOZHENNIC"/>
    <property type="match status" value="1"/>
</dbReference>
<dbReference type="Gene3D" id="4.10.1060.10">
    <property type="entry name" value="Zinc finger, RanBP2-type"/>
    <property type="match status" value="1"/>
</dbReference>
<dbReference type="Gene3D" id="1.20.58.2190">
    <property type="match status" value="1"/>
</dbReference>
<dbReference type="GO" id="GO:0008270">
    <property type="term" value="F:zinc ion binding"/>
    <property type="evidence" value="ECO:0007669"/>
    <property type="project" value="UniProtKB-KW"/>
</dbReference>
<evidence type="ECO:0000256" key="5">
    <source>
        <dbReference type="SAM" id="MobiDB-lite"/>
    </source>
</evidence>
<dbReference type="AlphaFoldDB" id="A0AAV2H3T1"/>
<dbReference type="Proteomes" id="UP001497497">
    <property type="component" value="Unassembled WGS sequence"/>
</dbReference>
<gene>
    <name evidence="7" type="ORF">GSLYS_00002243001</name>
</gene>
<dbReference type="Pfam" id="PF21388">
    <property type="entry name" value="SPATA2_PUB-like"/>
    <property type="match status" value="1"/>
</dbReference>
<dbReference type="EMBL" id="CAXITT010000026">
    <property type="protein sequence ID" value="CAL1528073.1"/>
    <property type="molecule type" value="Genomic_DNA"/>
</dbReference>
<feature type="region of interest" description="Disordered" evidence="5">
    <location>
        <begin position="415"/>
        <end position="439"/>
    </location>
</feature>
<name>A0AAV2H3T1_LYMST</name>
<keyword evidence="8" id="KW-1185">Reference proteome</keyword>
<dbReference type="PANTHER" id="PTHR15326">
    <property type="entry name" value="SPERMATOGENESIS-ASSOCIATED PROTEIN 2/TAMOZHENNIC"/>
    <property type="match status" value="1"/>
</dbReference>
<organism evidence="7 8">
    <name type="scientific">Lymnaea stagnalis</name>
    <name type="common">Great pond snail</name>
    <name type="synonym">Helix stagnalis</name>
    <dbReference type="NCBI Taxonomy" id="6523"/>
    <lineage>
        <taxon>Eukaryota</taxon>
        <taxon>Metazoa</taxon>
        <taxon>Spiralia</taxon>
        <taxon>Lophotrochozoa</taxon>
        <taxon>Mollusca</taxon>
        <taxon>Gastropoda</taxon>
        <taxon>Heterobranchia</taxon>
        <taxon>Euthyneura</taxon>
        <taxon>Panpulmonata</taxon>
        <taxon>Hygrophila</taxon>
        <taxon>Lymnaeoidea</taxon>
        <taxon>Lymnaeidae</taxon>
        <taxon>Lymnaea</taxon>
    </lineage>
</organism>
<dbReference type="PROSITE" id="PS50199">
    <property type="entry name" value="ZF_RANBP2_2"/>
    <property type="match status" value="1"/>
</dbReference>
<dbReference type="SMART" id="SM00547">
    <property type="entry name" value="ZnF_RBZ"/>
    <property type="match status" value="2"/>
</dbReference>
<evidence type="ECO:0000256" key="2">
    <source>
        <dbReference type="ARBA" id="ARBA00022771"/>
    </source>
</evidence>
<protein>
    <recommendedName>
        <fullName evidence="6">RanBP2-type domain-containing protein</fullName>
    </recommendedName>
</protein>
<evidence type="ECO:0000256" key="4">
    <source>
        <dbReference type="PROSITE-ProRule" id="PRU00322"/>
    </source>
</evidence>
<dbReference type="GO" id="GO:0005737">
    <property type="term" value="C:cytoplasm"/>
    <property type="evidence" value="ECO:0007669"/>
    <property type="project" value="TreeGrafter"/>
</dbReference>
<evidence type="ECO:0000313" key="8">
    <source>
        <dbReference type="Proteomes" id="UP001497497"/>
    </source>
</evidence>
<feature type="region of interest" description="Disordered" evidence="5">
    <location>
        <begin position="529"/>
        <end position="554"/>
    </location>
</feature>
<proteinExistence type="predicted"/>
<keyword evidence="1" id="KW-0479">Metal-binding</keyword>
<accession>A0AAV2H3T1</accession>
<dbReference type="PROSITE" id="PS01358">
    <property type="entry name" value="ZF_RANBP2_1"/>
    <property type="match status" value="1"/>
</dbReference>
<comment type="caution">
    <text evidence="7">The sequence shown here is derived from an EMBL/GenBank/DDBJ whole genome shotgun (WGS) entry which is preliminary data.</text>
</comment>
<dbReference type="InterPro" id="IPR048839">
    <property type="entry name" value="SPATA2_PUB-like"/>
</dbReference>
<keyword evidence="2 4" id="KW-0863">Zinc-finger</keyword>
<dbReference type="SUPFAM" id="SSF143503">
    <property type="entry name" value="PUG domain-like"/>
    <property type="match status" value="1"/>
</dbReference>
<keyword evidence="3" id="KW-0862">Zinc</keyword>